<organism evidence="2 3">
    <name type="scientific">Sorangium cellulosum (strain So ce56)</name>
    <name type="common">Polyangium cellulosum (strain So ce56)</name>
    <dbReference type="NCBI Taxonomy" id="448385"/>
    <lineage>
        <taxon>Bacteria</taxon>
        <taxon>Pseudomonadati</taxon>
        <taxon>Myxococcota</taxon>
        <taxon>Polyangia</taxon>
        <taxon>Polyangiales</taxon>
        <taxon>Polyangiaceae</taxon>
        <taxon>Sorangium</taxon>
    </lineage>
</organism>
<feature type="region of interest" description="Disordered" evidence="1">
    <location>
        <begin position="226"/>
        <end position="302"/>
    </location>
</feature>
<protein>
    <submittedName>
        <fullName evidence="2">Uncharacterized protein</fullName>
    </submittedName>
</protein>
<dbReference type="KEGG" id="scl:sce2196"/>
<dbReference type="AlphaFoldDB" id="A9FW91"/>
<gene>
    <name evidence="2" type="ordered locus">sce2196</name>
</gene>
<dbReference type="HOGENOM" id="CLU_839126_0_0_7"/>
<proteinExistence type="predicted"/>
<dbReference type="EMBL" id="AM746676">
    <property type="protein sequence ID" value="CAN92355.1"/>
    <property type="molecule type" value="Genomic_DNA"/>
</dbReference>
<evidence type="ECO:0000256" key="1">
    <source>
        <dbReference type="SAM" id="MobiDB-lite"/>
    </source>
</evidence>
<keyword evidence="3" id="KW-1185">Reference proteome</keyword>
<feature type="compositionally biased region" description="Polar residues" evidence="1">
    <location>
        <begin position="230"/>
        <end position="239"/>
    </location>
</feature>
<accession>A9FW91</accession>
<sequence>MGSLPRFEERLELRRGAGNPPARRVPLIVDEPRVSAGIEEETCSLRRSSIAGSHQRGPSARRASVNIRARFEQNTKHVDQTSACRQNERRFAVEHRGPRVACVHIRAIGQQFANELLVALGDGLEEAPGISRRRAQHEETGLNRNYRHRVECVERFYRRTVAGEPDDSAARKRAQRLSEFANGQKEHSGGDGHIALARPFCLPNYPSIGQPKPRNQLCLDRRLLRPPPQKISQTGSAPQGPNAVRRHRIDPSSTGRSRRLSGGPGAPGRARRARSRRHRARLIQQPPHQEFPDTYGASRDIGGVLGAHGASLARVRSGEIDTQRADRSALA</sequence>
<dbReference type="STRING" id="448385.sce2196"/>
<dbReference type="Proteomes" id="UP000002139">
    <property type="component" value="Chromosome"/>
</dbReference>
<evidence type="ECO:0000313" key="3">
    <source>
        <dbReference type="Proteomes" id="UP000002139"/>
    </source>
</evidence>
<evidence type="ECO:0000313" key="2">
    <source>
        <dbReference type="EMBL" id="CAN92355.1"/>
    </source>
</evidence>
<reference evidence="2 3" key="1">
    <citation type="journal article" date="2007" name="Nat. Biotechnol.">
        <title>Complete genome sequence of the myxobacterium Sorangium cellulosum.</title>
        <authorList>
            <person name="Schneiker S."/>
            <person name="Perlova O."/>
            <person name="Kaiser O."/>
            <person name="Gerth K."/>
            <person name="Alici A."/>
            <person name="Altmeyer M.O."/>
            <person name="Bartels D."/>
            <person name="Bekel T."/>
            <person name="Beyer S."/>
            <person name="Bode E."/>
            <person name="Bode H.B."/>
            <person name="Bolten C.J."/>
            <person name="Choudhuri J.V."/>
            <person name="Doss S."/>
            <person name="Elnakady Y.A."/>
            <person name="Frank B."/>
            <person name="Gaigalat L."/>
            <person name="Goesmann A."/>
            <person name="Groeger C."/>
            <person name="Gross F."/>
            <person name="Jelsbak L."/>
            <person name="Jelsbak L."/>
            <person name="Kalinowski J."/>
            <person name="Kegler C."/>
            <person name="Knauber T."/>
            <person name="Konietzny S."/>
            <person name="Kopp M."/>
            <person name="Krause L."/>
            <person name="Krug D."/>
            <person name="Linke B."/>
            <person name="Mahmud T."/>
            <person name="Martinez-Arias R."/>
            <person name="McHardy A.C."/>
            <person name="Merai M."/>
            <person name="Meyer F."/>
            <person name="Mormann S."/>
            <person name="Munoz-Dorado J."/>
            <person name="Perez J."/>
            <person name="Pradella S."/>
            <person name="Rachid S."/>
            <person name="Raddatz G."/>
            <person name="Rosenau F."/>
            <person name="Rueckert C."/>
            <person name="Sasse F."/>
            <person name="Scharfe M."/>
            <person name="Schuster S.C."/>
            <person name="Suen G."/>
            <person name="Treuner-Lange A."/>
            <person name="Velicer G.J."/>
            <person name="Vorholter F.-J."/>
            <person name="Weissman K.J."/>
            <person name="Welch R.D."/>
            <person name="Wenzel S.C."/>
            <person name="Whitworth D.E."/>
            <person name="Wilhelm S."/>
            <person name="Wittmann C."/>
            <person name="Bloecker H."/>
            <person name="Puehler A."/>
            <person name="Mueller R."/>
        </authorList>
    </citation>
    <scope>NUCLEOTIDE SEQUENCE [LARGE SCALE GENOMIC DNA]</scope>
    <source>
        <strain evidence="3">So ce56</strain>
    </source>
</reference>
<name>A9FW91_SORC5</name>
<feature type="compositionally biased region" description="Basic residues" evidence="1">
    <location>
        <begin position="269"/>
        <end position="281"/>
    </location>
</feature>